<dbReference type="Proteomes" id="UP000199207">
    <property type="component" value="Unassembled WGS sequence"/>
</dbReference>
<organism evidence="6 7">
    <name type="scientific">Streptomyces aidingensis</name>
    <dbReference type="NCBI Taxonomy" id="910347"/>
    <lineage>
        <taxon>Bacteria</taxon>
        <taxon>Bacillati</taxon>
        <taxon>Actinomycetota</taxon>
        <taxon>Actinomycetes</taxon>
        <taxon>Kitasatosporales</taxon>
        <taxon>Streptomycetaceae</taxon>
        <taxon>Streptomyces</taxon>
    </lineage>
</organism>
<dbReference type="Gene3D" id="3.55.10.10">
    <property type="entry name" value="Archease domain"/>
    <property type="match status" value="1"/>
</dbReference>
<gene>
    <name evidence="6" type="ORF">SAMN05421773_105169</name>
</gene>
<dbReference type="EMBL" id="FOLM01000005">
    <property type="protein sequence ID" value="SFC71063.1"/>
    <property type="molecule type" value="Genomic_DNA"/>
</dbReference>
<evidence type="ECO:0000256" key="2">
    <source>
        <dbReference type="ARBA" id="ARBA00022694"/>
    </source>
</evidence>
<sequence length="143" mass="15035">MEVRQAGHSSVPHLTDLRVLAWAPTREECLAQAVQAMTEAIADPASAGPGAATRELDTVIPALRDEDLLLGLAEEFLHWLDAGGEVPVRAEVAAVPGGVRARVRLVRLRTLRTTGPAPVAVTDRGLSIGPAPDGWHCAVTLAV</sequence>
<accession>A0A1I1LL71</accession>
<evidence type="ECO:0000256" key="4">
    <source>
        <dbReference type="ARBA" id="ARBA00022837"/>
    </source>
</evidence>
<dbReference type="InterPro" id="IPR036820">
    <property type="entry name" value="Archease_dom_sf"/>
</dbReference>
<evidence type="ECO:0000256" key="1">
    <source>
        <dbReference type="ARBA" id="ARBA00007963"/>
    </source>
</evidence>
<dbReference type="SUPFAM" id="SSF69819">
    <property type="entry name" value="MTH1598-like"/>
    <property type="match status" value="1"/>
</dbReference>
<reference evidence="6 7" key="1">
    <citation type="submission" date="2016-10" db="EMBL/GenBank/DDBJ databases">
        <authorList>
            <person name="de Groot N.N."/>
        </authorList>
    </citation>
    <scope>NUCLEOTIDE SEQUENCE [LARGE SCALE GENOMIC DNA]</scope>
    <source>
        <strain evidence="6 7">CGMCC 4.5739</strain>
    </source>
</reference>
<dbReference type="Pfam" id="PF01951">
    <property type="entry name" value="Archease"/>
    <property type="match status" value="1"/>
</dbReference>
<keyword evidence="2" id="KW-0819">tRNA processing</keyword>
<dbReference type="OrthoDB" id="3827441at2"/>
<evidence type="ECO:0000259" key="5">
    <source>
        <dbReference type="Pfam" id="PF01951"/>
    </source>
</evidence>
<protein>
    <submittedName>
        <fullName evidence="6">SHS2 domain-containing protein</fullName>
    </submittedName>
</protein>
<keyword evidence="4" id="KW-0106">Calcium</keyword>
<dbReference type="AlphaFoldDB" id="A0A1I1LL71"/>
<dbReference type="GO" id="GO:0008033">
    <property type="term" value="P:tRNA processing"/>
    <property type="evidence" value="ECO:0007669"/>
    <property type="project" value="UniProtKB-KW"/>
</dbReference>
<dbReference type="GO" id="GO:0046872">
    <property type="term" value="F:metal ion binding"/>
    <property type="evidence" value="ECO:0007669"/>
    <property type="project" value="UniProtKB-KW"/>
</dbReference>
<proteinExistence type="inferred from homology"/>
<evidence type="ECO:0000313" key="6">
    <source>
        <dbReference type="EMBL" id="SFC71063.1"/>
    </source>
</evidence>
<comment type="similarity">
    <text evidence="1">Belongs to the archease family.</text>
</comment>
<dbReference type="InterPro" id="IPR023572">
    <property type="entry name" value="Archease_dom"/>
</dbReference>
<dbReference type="STRING" id="910347.SAMN05421773_105169"/>
<evidence type="ECO:0000313" key="7">
    <source>
        <dbReference type="Proteomes" id="UP000199207"/>
    </source>
</evidence>
<feature type="domain" description="Archease" evidence="5">
    <location>
        <begin position="11"/>
        <end position="141"/>
    </location>
</feature>
<evidence type="ECO:0000256" key="3">
    <source>
        <dbReference type="ARBA" id="ARBA00022723"/>
    </source>
</evidence>
<name>A0A1I1LL71_9ACTN</name>
<keyword evidence="3" id="KW-0479">Metal-binding</keyword>
<keyword evidence="7" id="KW-1185">Reference proteome</keyword>
<dbReference type="RefSeq" id="WP_093838745.1">
    <property type="nucleotide sequence ID" value="NZ_FOLM01000005.1"/>
</dbReference>